<feature type="compositionally biased region" description="Basic and acidic residues" evidence="1">
    <location>
        <begin position="143"/>
        <end position="157"/>
    </location>
</feature>
<accession>A0AAW0DFY2</accession>
<evidence type="ECO:0000313" key="2">
    <source>
        <dbReference type="EMBL" id="KAK7051820.1"/>
    </source>
</evidence>
<reference evidence="2 3" key="1">
    <citation type="journal article" date="2024" name="J Genomics">
        <title>Draft genome sequencing and assembly of Favolaschia claudopus CIRM-BRFM 2984 isolated from oak limbs.</title>
        <authorList>
            <person name="Navarro D."/>
            <person name="Drula E."/>
            <person name="Chaduli D."/>
            <person name="Cazenave R."/>
            <person name="Ahrendt S."/>
            <person name="Wang J."/>
            <person name="Lipzen A."/>
            <person name="Daum C."/>
            <person name="Barry K."/>
            <person name="Grigoriev I.V."/>
            <person name="Favel A."/>
            <person name="Rosso M.N."/>
            <person name="Martin F."/>
        </authorList>
    </citation>
    <scope>NUCLEOTIDE SEQUENCE [LARGE SCALE GENOMIC DNA]</scope>
    <source>
        <strain evidence="2 3">CIRM-BRFM 2984</strain>
    </source>
</reference>
<organism evidence="2 3">
    <name type="scientific">Favolaschia claudopus</name>
    <dbReference type="NCBI Taxonomy" id="2862362"/>
    <lineage>
        <taxon>Eukaryota</taxon>
        <taxon>Fungi</taxon>
        <taxon>Dikarya</taxon>
        <taxon>Basidiomycota</taxon>
        <taxon>Agaricomycotina</taxon>
        <taxon>Agaricomycetes</taxon>
        <taxon>Agaricomycetidae</taxon>
        <taxon>Agaricales</taxon>
        <taxon>Marasmiineae</taxon>
        <taxon>Mycenaceae</taxon>
        <taxon>Favolaschia</taxon>
    </lineage>
</organism>
<dbReference type="AlphaFoldDB" id="A0AAW0DFY2"/>
<feature type="region of interest" description="Disordered" evidence="1">
    <location>
        <begin position="141"/>
        <end position="192"/>
    </location>
</feature>
<protein>
    <submittedName>
        <fullName evidence="2">Uncharacterized protein</fullName>
    </submittedName>
</protein>
<comment type="caution">
    <text evidence="2">The sequence shown here is derived from an EMBL/GenBank/DDBJ whole genome shotgun (WGS) entry which is preliminary data.</text>
</comment>
<sequence>MEKYAPGYPNGRSREGGISNFEYGGLGVDEGPPRSGKKNFRISEKMSTNTRGMRRQAYDEGRGRRSADVEISSLELKAASRLRTQASVEATYVIERTFYSRDVDTYSDRRADGLGNALKELETKETKACLPHRLTDILPLTKWKGEKQAHQKSRSPDGDTSSQRDSAASRRGDNGNEDLANQSGNPLLPARGKKIYTLNAMGAASRRGGDRRATMKALGRHRAAARRGGDGGHGASNPIVEQHLRDTLFDRVGGGISLPAAKSWRKKASKWVKKLLGLLRRSIENGRWKGRRKTHKKNFRESKWGRGWWKRKNVRAELMLNPERTEQLKTWRNGRSTSCWSDPLFWFWREYPESWALSAAIRARLVGVVLARNKRKRKLLRLMERGNLCWFSLGTRRLASRYLRKGISLVQHPKREMSPSLLSTSMFVFSGATSTGSLDSKLRQVTYDTSSKRYPAPFGLWQRGNDGNYEYAHLQKVHNMGARLTEIKSPSYCATAAKFWGRLERERWDLCVCVQSPSHYQPTSPSSAWQVLRSLCHVCCKVVRCGRAAHGAVKWGDLRANSSSWVPFGNCGDGYIYQPKCYFPFGFILTGIIVIFGASDYTGKCKGASRLRLRRSLRSEVRNAVPRLITLANSVLIPSPFPSTIIIPMPKLCPFEFKSQVRPISFIIMPRLCSYFLVLSTCYSQAGQLQLQTRILSPSHFVRHLVQVSISSSIEVPFFFETRPPTCAFRLFSAIQSQPERYIFVFKRCMSLLAHPYFNSSL</sequence>
<evidence type="ECO:0000313" key="3">
    <source>
        <dbReference type="Proteomes" id="UP001362999"/>
    </source>
</evidence>
<name>A0AAW0DFY2_9AGAR</name>
<dbReference type="Proteomes" id="UP001362999">
    <property type="component" value="Unassembled WGS sequence"/>
</dbReference>
<evidence type="ECO:0000256" key="1">
    <source>
        <dbReference type="SAM" id="MobiDB-lite"/>
    </source>
</evidence>
<keyword evidence="3" id="KW-1185">Reference proteome</keyword>
<feature type="compositionally biased region" description="Basic and acidic residues" evidence="1">
    <location>
        <begin position="56"/>
        <end position="65"/>
    </location>
</feature>
<proteinExistence type="predicted"/>
<feature type="region of interest" description="Disordered" evidence="1">
    <location>
        <begin position="1"/>
        <end position="65"/>
    </location>
</feature>
<gene>
    <name evidence="2" type="ORF">R3P38DRAFT_3593866</name>
</gene>
<dbReference type="EMBL" id="JAWWNJ010000007">
    <property type="protein sequence ID" value="KAK7051820.1"/>
    <property type="molecule type" value="Genomic_DNA"/>
</dbReference>